<evidence type="ECO:0000256" key="7">
    <source>
        <dbReference type="ARBA" id="ARBA00022605"/>
    </source>
</evidence>
<dbReference type="Proteomes" id="UP001168338">
    <property type="component" value="Unassembled WGS sequence"/>
</dbReference>
<evidence type="ECO:0000256" key="15">
    <source>
        <dbReference type="ARBA" id="ARBA00024861"/>
    </source>
</evidence>
<keyword evidence="11 16" id="KW-0547">Nucleotide-binding</keyword>
<comment type="catalytic activity">
    <reaction evidence="1 16">
        <text>1-(5-phospho-beta-D-ribosyl)-ATP + diphosphate = 5-phospho-alpha-D-ribose 1-diphosphate + ATP</text>
        <dbReference type="Rhea" id="RHEA:18473"/>
        <dbReference type="ChEBI" id="CHEBI:30616"/>
        <dbReference type="ChEBI" id="CHEBI:33019"/>
        <dbReference type="ChEBI" id="CHEBI:58017"/>
        <dbReference type="ChEBI" id="CHEBI:73183"/>
        <dbReference type="EC" id="2.4.2.17"/>
    </reaction>
</comment>
<name>A0ABT8M8E6_9EURY</name>
<evidence type="ECO:0000259" key="17">
    <source>
        <dbReference type="Pfam" id="PF01634"/>
    </source>
</evidence>
<dbReference type="PANTHER" id="PTHR21403:SF10">
    <property type="entry name" value="ATP PHOSPHORIBOSYLTRANSFERASE"/>
    <property type="match status" value="1"/>
</dbReference>
<evidence type="ECO:0000256" key="14">
    <source>
        <dbReference type="ARBA" id="ARBA00023102"/>
    </source>
</evidence>
<evidence type="ECO:0000256" key="10">
    <source>
        <dbReference type="ARBA" id="ARBA00022723"/>
    </source>
</evidence>
<keyword evidence="7 16" id="KW-0028">Amino-acid biosynthesis</keyword>
<evidence type="ECO:0000256" key="9">
    <source>
        <dbReference type="ARBA" id="ARBA00022679"/>
    </source>
</evidence>
<keyword evidence="13 16" id="KW-0460">Magnesium</keyword>
<keyword evidence="6 16" id="KW-0963">Cytoplasm</keyword>
<evidence type="ECO:0000256" key="1">
    <source>
        <dbReference type="ARBA" id="ARBA00000915"/>
    </source>
</evidence>
<evidence type="ECO:0000259" key="18">
    <source>
        <dbReference type="Pfam" id="PF08029"/>
    </source>
</evidence>
<dbReference type="EMBL" id="VCYH01000003">
    <property type="protein sequence ID" value="MDN7024206.1"/>
    <property type="molecule type" value="Genomic_DNA"/>
</dbReference>
<keyword evidence="12 16" id="KW-0067">ATP-binding</keyword>
<organism evidence="19 20">
    <name type="scientific">Methanoculleus frigidifontis</name>
    <dbReference type="NCBI Taxonomy" id="2584085"/>
    <lineage>
        <taxon>Archaea</taxon>
        <taxon>Methanobacteriati</taxon>
        <taxon>Methanobacteriota</taxon>
        <taxon>Stenosarchaea group</taxon>
        <taxon>Methanomicrobia</taxon>
        <taxon>Methanomicrobiales</taxon>
        <taxon>Methanomicrobiaceae</taxon>
        <taxon>Methanoculleus</taxon>
    </lineage>
</organism>
<evidence type="ECO:0000256" key="3">
    <source>
        <dbReference type="ARBA" id="ARBA00004667"/>
    </source>
</evidence>
<dbReference type="InterPro" id="IPR015867">
    <property type="entry name" value="N-reg_PII/ATP_PRibTrfase_C"/>
</dbReference>
<sequence>MNPTPHERTGGDEYTVRLAVPNKGRISQPINELIEKSGLHMLDGGERRLIARTHDPHVEILFARPIDIPEYVANGVADLGITGKDMVMERCADVAELLDLRMGRATLVVAVPEESPVASVADLAGSRIATEFPTITRAYFAERGIDVSIVTVGGACEVTPHLGIADAIVDLSSSGTTLRTNRLRVVEEVLQSSTVLIANKGALAAKREKIDEIVLALESVIHAKGQCYLMMNVHRNALDDVKQVLPGLGGPTVMDVASSENAVAVHAVVREERVYQLINQLKRAGAKDILVMPIDRMIR</sequence>
<dbReference type="Pfam" id="PF01634">
    <property type="entry name" value="HisG"/>
    <property type="match status" value="1"/>
</dbReference>
<evidence type="ECO:0000256" key="16">
    <source>
        <dbReference type="HAMAP-Rule" id="MF_00079"/>
    </source>
</evidence>
<evidence type="ECO:0000313" key="19">
    <source>
        <dbReference type="EMBL" id="MDN7024206.1"/>
    </source>
</evidence>
<keyword evidence="20" id="KW-1185">Reference proteome</keyword>
<comment type="activity regulation">
    <text evidence="16">Feedback inhibited by histidine.</text>
</comment>
<comment type="similarity">
    <text evidence="16">Belongs to the ATP phosphoribosyltransferase family. Long subfamily.</text>
</comment>
<protein>
    <recommendedName>
        <fullName evidence="5 16">ATP phosphoribosyltransferase</fullName>
        <shortName evidence="16">ATP-PRT</shortName>
        <shortName evidence="16">ATP-PRTase</shortName>
        <ecNumber evidence="4 16">2.4.2.17</ecNumber>
    </recommendedName>
</protein>
<dbReference type="Gene3D" id="3.40.190.10">
    <property type="entry name" value="Periplasmic binding protein-like II"/>
    <property type="match status" value="2"/>
</dbReference>
<feature type="domain" description="Histidine biosynthesis HisG C-terminal" evidence="18">
    <location>
        <begin position="223"/>
        <end position="295"/>
    </location>
</feature>
<comment type="cofactor">
    <cofactor evidence="16">
        <name>Mg(2+)</name>
        <dbReference type="ChEBI" id="CHEBI:18420"/>
    </cofactor>
</comment>
<dbReference type="GO" id="GO:0003879">
    <property type="term" value="F:ATP phosphoribosyltransferase activity"/>
    <property type="evidence" value="ECO:0007669"/>
    <property type="project" value="UniProtKB-EC"/>
</dbReference>
<comment type="caution">
    <text evidence="19">The sequence shown here is derived from an EMBL/GenBank/DDBJ whole genome shotgun (WGS) entry which is preliminary data.</text>
</comment>
<evidence type="ECO:0000256" key="12">
    <source>
        <dbReference type="ARBA" id="ARBA00022840"/>
    </source>
</evidence>
<proteinExistence type="inferred from homology"/>
<keyword evidence="8 16" id="KW-0328">Glycosyltransferase</keyword>
<dbReference type="InterPro" id="IPR013115">
    <property type="entry name" value="HisG_C"/>
</dbReference>
<reference evidence="19" key="1">
    <citation type="submission" date="2019-05" db="EMBL/GenBank/DDBJ databases">
        <title>Methanoculleus sp. FWC-SCC1, a methanogenic archaeon isolated from deep marine cold seep.</title>
        <authorList>
            <person name="Chen Y.-W."/>
            <person name="Chen S.-C."/>
            <person name="Teng N.-H."/>
            <person name="Lai M.-C."/>
        </authorList>
    </citation>
    <scope>NUCLEOTIDE SEQUENCE</scope>
    <source>
        <strain evidence="19">FWC-SCC1</strain>
    </source>
</reference>
<dbReference type="Gene3D" id="3.30.70.120">
    <property type="match status" value="1"/>
</dbReference>
<dbReference type="Pfam" id="PF08029">
    <property type="entry name" value="HisG_C"/>
    <property type="match status" value="1"/>
</dbReference>
<evidence type="ECO:0000256" key="11">
    <source>
        <dbReference type="ARBA" id="ARBA00022741"/>
    </source>
</evidence>
<dbReference type="SUPFAM" id="SSF53850">
    <property type="entry name" value="Periplasmic binding protein-like II"/>
    <property type="match status" value="1"/>
</dbReference>
<dbReference type="InterPro" id="IPR020621">
    <property type="entry name" value="ATP-PRT_HisG_long"/>
</dbReference>
<keyword evidence="14 16" id="KW-0368">Histidine biosynthesis</keyword>
<evidence type="ECO:0000256" key="2">
    <source>
        <dbReference type="ARBA" id="ARBA00004496"/>
    </source>
</evidence>
<evidence type="ECO:0000256" key="13">
    <source>
        <dbReference type="ARBA" id="ARBA00022842"/>
    </source>
</evidence>
<comment type="function">
    <text evidence="15 16">Catalyzes the condensation of ATP and 5-phosphoribose 1-diphosphate to form N'-(5'-phosphoribosyl)-ATP (PR-ATP). Has a crucial role in the pathway because the rate of histidine biosynthesis seems to be controlled primarily by regulation of HisG enzymatic activity.</text>
</comment>
<dbReference type="EC" id="2.4.2.17" evidence="4 16"/>
<evidence type="ECO:0000256" key="5">
    <source>
        <dbReference type="ARBA" id="ARBA00020998"/>
    </source>
</evidence>
<evidence type="ECO:0000256" key="6">
    <source>
        <dbReference type="ARBA" id="ARBA00022490"/>
    </source>
</evidence>
<dbReference type="SUPFAM" id="SSF54913">
    <property type="entry name" value="GlnB-like"/>
    <property type="match status" value="1"/>
</dbReference>
<dbReference type="PANTHER" id="PTHR21403">
    <property type="entry name" value="ATP PHOSPHORIBOSYLTRANSFERASE ATP-PRTASE"/>
    <property type="match status" value="1"/>
</dbReference>
<dbReference type="InterPro" id="IPR011322">
    <property type="entry name" value="N-reg_PII-like_a/b"/>
</dbReference>
<dbReference type="InterPro" id="IPR001348">
    <property type="entry name" value="ATP_PRibTrfase_HisG"/>
</dbReference>
<dbReference type="InterPro" id="IPR018198">
    <property type="entry name" value="ATP_PRibTrfase_CS"/>
</dbReference>
<dbReference type="RefSeq" id="WP_301663308.1">
    <property type="nucleotide sequence ID" value="NZ_VCYH01000003.1"/>
</dbReference>
<evidence type="ECO:0000256" key="4">
    <source>
        <dbReference type="ARBA" id="ARBA00011946"/>
    </source>
</evidence>
<comment type="subcellular location">
    <subcellularLocation>
        <location evidence="2 16">Cytoplasm</location>
    </subcellularLocation>
</comment>
<dbReference type="NCBIfam" id="TIGR00070">
    <property type="entry name" value="hisG"/>
    <property type="match status" value="1"/>
</dbReference>
<dbReference type="HAMAP" id="MF_00079">
    <property type="entry name" value="HisG_Long"/>
    <property type="match status" value="1"/>
</dbReference>
<gene>
    <name evidence="16" type="primary">hisG</name>
    <name evidence="19" type="ORF">FGU65_04760</name>
</gene>
<comment type="pathway">
    <text evidence="3 16">Amino-acid biosynthesis; L-histidine biosynthesis; L-histidine from 5-phospho-alpha-D-ribose 1-diphosphate: step 1/9.</text>
</comment>
<keyword evidence="9 16" id="KW-0808">Transferase</keyword>
<dbReference type="NCBIfam" id="TIGR03455">
    <property type="entry name" value="HisG_C-term"/>
    <property type="match status" value="1"/>
</dbReference>
<accession>A0ABT8M8E6</accession>
<evidence type="ECO:0000313" key="20">
    <source>
        <dbReference type="Proteomes" id="UP001168338"/>
    </source>
</evidence>
<evidence type="ECO:0000256" key="8">
    <source>
        <dbReference type="ARBA" id="ARBA00022676"/>
    </source>
</evidence>
<feature type="domain" description="ATP phosphoribosyltransferase catalytic" evidence="17">
    <location>
        <begin position="64"/>
        <end position="218"/>
    </location>
</feature>
<keyword evidence="10 16" id="KW-0479">Metal-binding</keyword>
<dbReference type="PROSITE" id="PS01316">
    <property type="entry name" value="ATP_P_PHORIBOSYLTR"/>
    <property type="match status" value="1"/>
</dbReference>
<dbReference type="InterPro" id="IPR013820">
    <property type="entry name" value="ATP_PRibTrfase_cat"/>
</dbReference>